<keyword evidence="4 8" id="KW-0028">Amino-acid biosynthesis</keyword>
<evidence type="ECO:0000256" key="1">
    <source>
        <dbReference type="ARBA" id="ARBA00004970"/>
    </source>
</evidence>
<comment type="catalytic activity">
    <reaction evidence="7 8">
        <text>L-histidinol phosphate + H2O = L-histidinol + phosphate</text>
        <dbReference type="Rhea" id="RHEA:14465"/>
        <dbReference type="ChEBI" id="CHEBI:15377"/>
        <dbReference type="ChEBI" id="CHEBI:43474"/>
        <dbReference type="ChEBI" id="CHEBI:57699"/>
        <dbReference type="ChEBI" id="CHEBI:57980"/>
        <dbReference type="EC" id="3.1.3.15"/>
    </reaction>
</comment>
<dbReference type="InterPro" id="IPR003141">
    <property type="entry name" value="Pol/His_phosphatase_N"/>
</dbReference>
<comment type="similarity">
    <text evidence="2 8">Belongs to the PHP hydrolase family. HisK subfamily.</text>
</comment>
<evidence type="ECO:0000256" key="6">
    <source>
        <dbReference type="ARBA" id="ARBA00023102"/>
    </source>
</evidence>
<keyword evidence="5 8" id="KW-0378">Hydrolase</keyword>
<dbReference type="SMART" id="SM00481">
    <property type="entry name" value="POLIIIAc"/>
    <property type="match status" value="1"/>
</dbReference>
<dbReference type="Proteomes" id="UP000184342">
    <property type="component" value="Unassembled WGS sequence"/>
</dbReference>
<evidence type="ECO:0000256" key="2">
    <source>
        <dbReference type="ARBA" id="ARBA00009152"/>
    </source>
</evidence>
<sequence>MYSDTHIHTRFSPDSDADLEEIIQKALSLDMKHICITDHQDFDYPVPHLFFDLDLPEYYETLCKFRKKYAGRIELLIGVETGLEPGLQKKIRDFTGLVPFDFIIGSSHLVNGHDPYYPDYFDGRTEREAFAEYFTSILDNLNANKDFDVYGHLDYIVRYAPQKNANYSYADYADYLDEILKTLIRMDKGIEVNTGGYRYELNDTNPSQDIIKRYRQLGGDIITIGSDAHTPDYIGYNFDLAAATLKNSGFRHYNIFRQRSPVFIGL</sequence>
<evidence type="ECO:0000313" key="10">
    <source>
        <dbReference type="EMBL" id="SHI74202.1"/>
    </source>
</evidence>
<dbReference type="EMBL" id="FQYT01000006">
    <property type="protein sequence ID" value="SHI74202.1"/>
    <property type="molecule type" value="Genomic_DNA"/>
</dbReference>
<dbReference type="STRING" id="1122934.SAMN02745691_00750"/>
<evidence type="ECO:0000256" key="5">
    <source>
        <dbReference type="ARBA" id="ARBA00022801"/>
    </source>
</evidence>
<dbReference type="OrthoDB" id="9775255at2"/>
<dbReference type="SUPFAM" id="SSF89550">
    <property type="entry name" value="PHP domain-like"/>
    <property type="match status" value="1"/>
</dbReference>
<dbReference type="EC" id="3.1.3.15" evidence="3 8"/>
<dbReference type="Pfam" id="PF02811">
    <property type="entry name" value="PHP"/>
    <property type="match status" value="1"/>
</dbReference>
<dbReference type="RefSeq" id="WP_073993022.1">
    <property type="nucleotide sequence ID" value="NZ_FQYT01000006.1"/>
</dbReference>
<name>A0A1M6DLX3_9FIRM</name>
<evidence type="ECO:0000259" key="9">
    <source>
        <dbReference type="SMART" id="SM00481"/>
    </source>
</evidence>
<proteinExistence type="inferred from homology"/>
<evidence type="ECO:0000256" key="7">
    <source>
        <dbReference type="ARBA" id="ARBA00049158"/>
    </source>
</evidence>
<dbReference type="AlphaFoldDB" id="A0A1M6DLX3"/>
<dbReference type="Gene3D" id="3.20.20.140">
    <property type="entry name" value="Metal-dependent hydrolases"/>
    <property type="match status" value="1"/>
</dbReference>
<evidence type="ECO:0000256" key="4">
    <source>
        <dbReference type="ARBA" id="ARBA00022605"/>
    </source>
</evidence>
<accession>A0A1M6DLX3</accession>
<evidence type="ECO:0000313" key="11">
    <source>
        <dbReference type="Proteomes" id="UP000184342"/>
    </source>
</evidence>
<gene>
    <name evidence="10" type="ORF">SAMN02745691_00750</name>
</gene>
<dbReference type="UniPathway" id="UPA00031">
    <property type="reaction ID" value="UER00013"/>
</dbReference>
<feature type="domain" description="Polymerase/histidinol phosphatase N-terminal" evidence="9">
    <location>
        <begin position="3"/>
        <end position="85"/>
    </location>
</feature>
<dbReference type="GO" id="GO:0000105">
    <property type="term" value="P:L-histidine biosynthetic process"/>
    <property type="evidence" value="ECO:0007669"/>
    <property type="project" value="UniProtKB-UniRule"/>
</dbReference>
<evidence type="ECO:0000256" key="3">
    <source>
        <dbReference type="ARBA" id="ARBA00013085"/>
    </source>
</evidence>
<reference evidence="10 11" key="1">
    <citation type="submission" date="2016-11" db="EMBL/GenBank/DDBJ databases">
        <authorList>
            <person name="Jaros S."/>
            <person name="Januszkiewicz K."/>
            <person name="Wedrychowicz H."/>
        </authorList>
    </citation>
    <scope>NUCLEOTIDE SEQUENCE [LARGE SCALE GENOMIC DNA]</scope>
    <source>
        <strain evidence="10 11">DSM 15970</strain>
    </source>
</reference>
<dbReference type="InterPro" id="IPR016195">
    <property type="entry name" value="Pol/histidinol_Pase-like"/>
</dbReference>
<dbReference type="InterPro" id="IPR010140">
    <property type="entry name" value="Histidinol_P_phosphatase_HisJ"/>
</dbReference>
<dbReference type="InterPro" id="IPR004013">
    <property type="entry name" value="PHP_dom"/>
</dbReference>
<dbReference type="PANTHER" id="PTHR21039:SF0">
    <property type="entry name" value="HISTIDINOL-PHOSPHATASE"/>
    <property type="match status" value="1"/>
</dbReference>
<keyword evidence="11" id="KW-1185">Reference proteome</keyword>
<protein>
    <recommendedName>
        <fullName evidence="3 8">Histidinol-phosphatase</fullName>
        <shortName evidence="8">HolPase</shortName>
        <ecNumber evidence="3 8">3.1.3.15</ecNumber>
    </recommendedName>
</protein>
<organism evidence="10 11">
    <name type="scientific">Parasporobacterium paucivorans DSM 15970</name>
    <dbReference type="NCBI Taxonomy" id="1122934"/>
    <lineage>
        <taxon>Bacteria</taxon>
        <taxon>Bacillati</taxon>
        <taxon>Bacillota</taxon>
        <taxon>Clostridia</taxon>
        <taxon>Lachnospirales</taxon>
        <taxon>Lachnospiraceae</taxon>
        <taxon>Parasporobacterium</taxon>
    </lineage>
</organism>
<dbReference type="GO" id="GO:0004401">
    <property type="term" value="F:histidinol-phosphatase activity"/>
    <property type="evidence" value="ECO:0007669"/>
    <property type="project" value="UniProtKB-UniRule"/>
</dbReference>
<evidence type="ECO:0000256" key="8">
    <source>
        <dbReference type="RuleBase" id="RU366003"/>
    </source>
</evidence>
<dbReference type="GO" id="GO:0005737">
    <property type="term" value="C:cytoplasm"/>
    <property type="evidence" value="ECO:0007669"/>
    <property type="project" value="TreeGrafter"/>
</dbReference>
<comment type="pathway">
    <text evidence="1 8">Amino-acid biosynthesis; L-histidine biosynthesis; L-histidine from 5-phospho-alpha-D-ribose 1-diphosphate: step 8/9.</text>
</comment>
<dbReference type="PANTHER" id="PTHR21039">
    <property type="entry name" value="HISTIDINOL PHOSPHATASE-RELATED"/>
    <property type="match status" value="1"/>
</dbReference>
<keyword evidence="6 8" id="KW-0368">Histidine biosynthesis</keyword>
<dbReference type="NCBIfam" id="TIGR01856">
    <property type="entry name" value="hisJ_fam"/>
    <property type="match status" value="1"/>
</dbReference>